<name>A0A381VNV1_9ZZZZ</name>
<organism evidence="1">
    <name type="scientific">marine metagenome</name>
    <dbReference type="NCBI Taxonomy" id="408172"/>
    <lineage>
        <taxon>unclassified sequences</taxon>
        <taxon>metagenomes</taxon>
        <taxon>ecological metagenomes</taxon>
    </lineage>
</organism>
<gene>
    <name evidence="1" type="ORF">METZ01_LOCUS94037</name>
</gene>
<accession>A0A381VNV1</accession>
<sequence length="66" mass="7467">MFDVLLKCGYAVTALMLDPQDETEADTESFDNVIEMLLEAVQKNSAHAALLSSLPERVWLQWMHLS</sequence>
<protein>
    <submittedName>
        <fullName evidence="1">Uncharacterized protein</fullName>
    </submittedName>
</protein>
<dbReference type="AlphaFoldDB" id="A0A381VNV1"/>
<dbReference type="EMBL" id="UINC01009178">
    <property type="protein sequence ID" value="SVA41183.1"/>
    <property type="molecule type" value="Genomic_DNA"/>
</dbReference>
<proteinExistence type="predicted"/>
<evidence type="ECO:0000313" key="1">
    <source>
        <dbReference type="EMBL" id="SVA41183.1"/>
    </source>
</evidence>
<reference evidence="1" key="1">
    <citation type="submission" date="2018-05" db="EMBL/GenBank/DDBJ databases">
        <authorList>
            <person name="Lanie J.A."/>
            <person name="Ng W.-L."/>
            <person name="Kazmierczak K.M."/>
            <person name="Andrzejewski T.M."/>
            <person name="Davidsen T.M."/>
            <person name="Wayne K.J."/>
            <person name="Tettelin H."/>
            <person name="Glass J.I."/>
            <person name="Rusch D."/>
            <person name="Podicherti R."/>
            <person name="Tsui H.-C.T."/>
            <person name="Winkler M.E."/>
        </authorList>
    </citation>
    <scope>NUCLEOTIDE SEQUENCE</scope>
</reference>